<reference evidence="3" key="1">
    <citation type="journal article" date="2019" name="IScience">
        <title>Narwhal Genome Reveals Long-Term Low Genetic Diversity despite Current Large Abundance Size.</title>
        <authorList>
            <person name="Westbury M.V."/>
            <person name="Petersen B."/>
            <person name="Garde E."/>
            <person name="Heide-Jorgensen M.P."/>
            <person name="Lorenzen E.D."/>
        </authorList>
    </citation>
    <scope>NUCLEOTIDE SEQUENCE [LARGE SCALE GENOMIC DNA]</scope>
</reference>
<feature type="compositionally biased region" description="Basic and acidic residues" evidence="1">
    <location>
        <begin position="342"/>
        <end position="360"/>
    </location>
</feature>
<gene>
    <name evidence="2" type="ORF">EI555_015544</name>
</gene>
<feature type="compositionally biased region" description="Basic and acidic residues" evidence="1">
    <location>
        <begin position="435"/>
        <end position="451"/>
    </location>
</feature>
<protein>
    <submittedName>
        <fullName evidence="2">Uncharacterized protein</fullName>
    </submittedName>
</protein>
<dbReference type="AlphaFoldDB" id="A0A4U1EDY9"/>
<feature type="region of interest" description="Disordered" evidence="1">
    <location>
        <begin position="277"/>
        <end position="311"/>
    </location>
</feature>
<organism evidence="2 3">
    <name type="scientific">Monodon monoceros</name>
    <name type="common">Narwhal</name>
    <name type="synonym">Ceratodon monodon</name>
    <dbReference type="NCBI Taxonomy" id="40151"/>
    <lineage>
        <taxon>Eukaryota</taxon>
        <taxon>Metazoa</taxon>
        <taxon>Chordata</taxon>
        <taxon>Craniata</taxon>
        <taxon>Vertebrata</taxon>
        <taxon>Euteleostomi</taxon>
        <taxon>Mammalia</taxon>
        <taxon>Eutheria</taxon>
        <taxon>Laurasiatheria</taxon>
        <taxon>Artiodactyla</taxon>
        <taxon>Whippomorpha</taxon>
        <taxon>Cetacea</taxon>
        <taxon>Odontoceti</taxon>
        <taxon>Monodontidae</taxon>
        <taxon>Monodon</taxon>
    </lineage>
</organism>
<evidence type="ECO:0000256" key="1">
    <source>
        <dbReference type="SAM" id="MobiDB-lite"/>
    </source>
</evidence>
<proteinExistence type="predicted"/>
<comment type="caution">
    <text evidence="2">The sequence shown here is derived from an EMBL/GenBank/DDBJ whole genome shotgun (WGS) entry which is preliminary data.</text>
</comment>
<feature type="compositionally biased region" description="Low complexity" evidence="1">
    <location>
        <begin position="323"/>
        <end position="332"/>
    </location>
</feature>
<dbReference type="Proteomes" id="UP000308365">
    <property type="component" value="Unassembled WGS sequence"/>
</dbReference>
<feature type="compositionally biased region" description="Low complexity" evidence="1">
    <location>
        <begin position="289"/>
        <end position="303"/>
    </location>
</feature>
<feature type="region of interest" description="Disordered" evidence="1">
    <location>
        <begin position="139"/>
        <end position="211"/>
    </location>
</feature>
<feature type="compositionally biased region" description="Low complexity" evidence="1">
    <location>
        <begin position="396"/>
        <end position="406"/>
    </location>
</feature>
<sequence length="578" mass="62507">MNLRLQGPRLRIPKLTRAELGRANPQLLPCLSPLAAPGLRFSPLPSVAAVWRRHLAGSRLPSASLSSGLGEAAGSEVSQHRVEDSWFRSREPNVHPPRAGHIFASPEAAFAREICRAGTGECQGSLGPRLCLRSTAHRAFRKKKEQKKGPGERGWGNGQAREAWTGKAARPRQVPKRAASSRPKLRLGLRGTTRENKQTNKTQPNKTLDRSFDERGCLRKVSPLLSSRFIFIAIFRQVSPFLPPLPSSLSPVPSPTATPGELDWRSFHAGAQTFYFQRKPASEGDGRRAGAAQGSRRPAGSTPAPAPTPAPARVELAGRTEAPGDAAAAAPGHNVAKCSRPAAEDEKALRCRRPGNDCRDWPPPAALSSRGPSDRAEGRAPRERQRSRLAAPPPALRLCAALSRAPRNPRALERPGPPRPPPARAVSRHGNPTPDAERKSERAGAGKEAARPRRSNARSEGAPSRAGGLLPPTFALALRKLGSSLSSGPQRSVGIFPCLPLTKLHRVLPFQQVSRVKILTRGVQMCETFYCESGQTSQISGKFYVGCFGFQNLKESECSLIVVQMEEKIQNEVIDSPD</sequence>
<feature type="compositionally biased region" description="Basic and acidic residues" evidence="1">
    <location>
        <begin position="372"/>
        <end position="386"/>
    </location>
</feature>
<name>A0A4U1EDY9_MONMO</name>
<accession>A0A4U1EDY9</accession>
<evidence type="ECO:0000313" key="3">
    <source>
        <dbReference type="Proteomes" id="UP000308365"/>
    </source>
</evidence>
<evidence type="ECO:0000313" key="2">
    <source>
        <dbReference type="EMBL" id="TKC33706.1"/>
    </source>
</evidence>
<dbReference type="EMBL" id="RWIC01002432">
    <property type="protein sequence ID" value="TKC33706.1"/>
    <property type="molecule type" value="Genomic_DNA"/>
</dbReference>
<feature type="region of interest" description="Disordered" evidence="1">
    <location>
        <begin position="323"/>
        <end position="469"/>
    </location>
</feature>